<feature type="region of interest" description="Disordered" evidence="1">
    <location>
        <begin position="246"/>
        <end position="327"/>
    </location>
</feature>
<reference evidence="2" key="1">
    <citation type="journal article" date="2020" name="Stud. Mycol.">
        <title>101 Dothideomycetes genomes: a test case for predicting lifestyles and emergence of pathogens.</title>
        <authorList>
            <person name="Haridas S."/>
            <person name="Albert R."/>
            <person name="Binder M."/>
            <person name="Bloem J."/>
            <person name="Labutti K."/>
            <person name="Salamov A."/>
            <person name="Andreopoulos B."/>
            <person name="Baker S."/>
            <person name="Barry K."/>
            <person name="Bills G."/>
            <person name="Bluhm B."/>
            <person name="Cannon C."/>
            <person name="Castanera R."/>
            <person name="Culley D."/>
            <person name="Daum C."/>
            <person name="Ezra D."/>
            <person name="Gonzalez J."/>
            <person name="Henrissat B."/>
            <person name="Kuo A."/>
            <person name="Liang C."/>
            <person name="Lipzen A."/>
            <person name="Lutzoni F."/>
            <person name="Magnuson J."/>
            <person name="Mondo S."/>
            <person name="Nolan M."/>
            <person name="Ohm R."/>
            <person name="Pangilinan J."/>
            <person name="Park H.-J."/>
            <person name="Ramirez L."/>
            <person name="Alfaro M."/>
            <person name="Sun H."/>
            <person name="Tritt A."/>
            <person name="Yoshinaga Y."/>
            <person name="Zwiers L.-H."/>
            <person name="Turgeon B."/>
            <person name="Goodwin S."/>
            <person name="Spatafora J."/>
            <person name="Crous P."/>
            <person name="Grigoriev I."/>
        </authorList>
    </citation>
    <scope>NUCLEOTIDE SEQUENCE</scope>
    <source>
        <strain evidence="2">CBS 123094</strain>
    </source>
</reference>
<feature type="compositionally biased region" description="Polar residues" evidence="1">
    <location>
        <begin position="311"/>
        <end position="325"/>
    </location>
</feature>
<dbReference type="PANTHER" id="PTHR40623">
    <property type="entry name" value="INTEGRAL MEMBRANE PROTEIN"/>
    <property type="match status" value="1"/>
</dbReference>
<feature type="compositionally biased region" description="Basic and acidic residues" evidence="1">
    <location>
        <begin position="395"/>
        <end position="405"/>
    </location>
</feature>
<keyword evidence="3" id="KW-1185">Reference proteome</keyword>
<evidence type="ECO:0000313" key="3">
    <source>
        <dbReference type="Proteomes" id="UP000799779"/>
    </source>
</evidence>
<feature type="region of interest" description="Disordered" evidence="1">
    <location>
        <begin position="382"/>
        <end position="429"/>
    </location>
</feature>
<name>A0A6A5WP39_9PLEO</name>
<sequence length="429" mass="46775">MVEKIKQAQTPEMLESQPVTTEEIEGKDDTPFGIRAIESGIEIDGVWISRGNTPIGSTVGSTVGSTAGSSASSINEGRLGHSGNNSILEQPRATHASSSRTSSRPPSSGFDRAVSAERLPNHSRSSSPGREPTTNHRGRPPQARSALYHNANIDQNSTTLYALEGRSLPNPSINNSAQPSSSNSNKSNSSSSQNSDESDYMSLPDAPPYEPAYINPKHSSMAIPGHPSWDIDMLLNHRLSHVAETGQLTPRVRRPTTAADWANTPEHMRTSPGEISTLNGVEYFAPKKTPSPPLRPMIESPTEITPDLSGPPNSRYSHSSNQTRQAVHLSETYAPGAAYRPETYEPQGPQYSYEYLPYEVQTSQNLQRESQVLRKVNSGFEILRPGTFGEPSSVEDDKSADGDKRQSKRLQKKRRPSEASSTGKFIEQV</sequence>
<feature type="compositionally biased region" description="Low complexity" evidence="1">
    <location>
        <begin position="56"/>
        <end position="73"/>
    </location>
</feature>
<protein>
    <submittedName>
        <fullName evidence="2">Uncharacterized protein</fullName>
    </submittedName>
</protein>
<dbReference type="PANTHER" id="PTHR40623:SF2">
    <property type="entry name" value="INTEGRAL MEMBRANE PROTEIN"/>
    <property type="match status" value="1"/>
</dbReference>
<organism evidence="2 3">
    <name type="scientific">Amniculicola lignicola CBS 123094</name>
    <dbReference type="NCBI Taxonomy" id="1392246"/>
    <lineage>
        <taxon>Eukaryota</taxon>
        <taxon>Fungi</taxon>
        <taxon>Dikarya</taxon>
        <taxon>Ascomycota</taxon>
        <taxon>Pezizomycotina</taxon>
        <taxon>Dothideomycetes</taxon>
        <taxon>Pleosporomycetidae</taxon>
        <taxon>Pleosporales</taxon>
        <taxon>Amniculicolaceae</taxon>
        <taxon>Amniculicola</taxon>
    </lineage>
</organism>
<dbReference type="EMBL" id="ML977573">
    <property type="protein sequence ID" value="KAF2003297.1"/>
    <property type="molecule type" value="Genomic_DNA"/>
</dbReference>
<feature type="compositionally biased region" description="Low complexity" evidence="1">
    <location>
        <begin position="91"/>
        <end position="108"/>
    </location>
</feature>
<dbReference type="OrthoDB" id="5426165at2759"/>
<gene>
    <name evidence="2" type="ORF">P154DRAFT_102986</name>
</gene>
<evidence type="ECO:0000256" key="1">
    <source>
        <dbReference type="SAM" id="MobiDB-lite"/>
    </source>
</evidence>
<feature type="compositionally biased region" description="Basic residues" evidence="1">
    <location>
        <begin position="406"/>
        <end position="415"/>
    </location>
</feature>
<feature type="region of interest" description="Disordered" evidence="1">
    <location>
        <begin position="48"/>
        <end position="142"/>
    </location>
</feature>
<feature type="region of interest" description="Disordered" evidence="1">
    <location>
        <begin position="165"/>
        <end position="218"/>
    </location>
</feature>
<feature type="region of interest" description="Disordered" evidence="1">
    <location>
        <begin position="1"/>
        <end position="32"/>
    </location>
</feature>
<proteinExistence type="predicted"/>
<accession>A0A6A5WP39</accession>
<evidence type="ECO:0000313" key="2">
    <source>
        <dbReference type="EMBL" id="KAF2003297.1"/>
    </source>
</evidence>
<dbReference type="AlphaFoldDB" id="A0A6A5WP39"/>
<dbReference type="Proteomes" id="UP000799779">
    <property type="component" value="Unassembled WGS sequence"/>
</dbReference>
<feature type="compositionally biased region" description="Low complexity" evidence="1">
    <location>
        <begin position="169"/>
        <end position="195"/>
    </location>
</feature>